<feature type="region of interest" description="Disordered" evidence="1">
    <location>
        <begin position="62"/>
        <end position="196"/>
    </location>
</feature>
<comment type="caution">
    <text evidence="2">The sequence shown here is derived from an EMBL/GenBank/DDBJ whole genome shotgun (WGS) entry which is preliminary data.</text>
</comment>
<reference evidence="2 3" key="1">
    <citation type="journal article" date="2019" name="J. Hered.">
        <title>An Improved Genome Assembly for Drosophila navojoa, the Basal Species in the mojavensis Cluster.</title>
        <authorList>
            <person name="Vanderlinde T."/>
            <person name="Dupim E.G."/>
            <person name="Nazario-Yepiz N.O."/>
            <person name="Carvalho A.B."/>
        </authorList>
    </citation>
    <scope>NUCLEOTIDE SEQUENCE [LARGE SCALE GENOMIC DNA]</scope>
    <source>
        <strain evidence="2">Navoj_Jal97</strain>
        <tissue evidence="2">Whole organism</tissue>
    </source>
</reference>
<sequence length="264" mass="30453">MSQLPKNKNERYFKKLKLDEPQQDLQDDEPLSLVVDRRSKTDHEVDYNKLKYDEPLFIVIGDPESKADKPYRPSDDEDTLEFPGYQKWIPKKEPEEDCDKSKLNELEQVLLDDKPLSLAIDPESKADKPYRPSDDDDTLEFPGYQKWIPKKEHEEDSENSKLNELEQALLDDKPLNLTMSPKPKADQPYPLSDDNDALQLPENLKWLTDRGFRPISPIQNSVIGVVSSPQKLTEYLSDPECSNIHNGISSFDLDNLSYSSEGRE</sequence>
<feature type="compositionally biased region" description="Basic and acidic residues" evidence="1">
    <location>
        <begin position="63"/>
        <end position="74"/>
    </location>
</feature>
<gene>
    <name evidence="2" type="ORF">AWZ03_011281</name>
</gene>
<keyword evidence="3" id="KW-1185">Reference proteome</keyword>
<dbReference type="EMBL" id="LSRL02000250">
    <property type="protein sequence ID" value="TDG42297.1"/>
    <property type="molecule type" value="Genomic_DNA"/>
</dbReference>
<protein>
    <submittedName>
        <fullName evidence="2">Uncharacterized protein</fullName>
    </submittedName>
</protein>
<proteinExistence type="predicted"/>
<feature type="compositionally biased region" description="Basic and acidic residues" evidence="1">
    <location>
        <begin position="7"/>
        <end position="20"/>
    </location>
</feature>
<feature type="compositionally biased region" description="Basic and acidic residues" evidence="1">
    <location>
        <begin position="122"/>
        <end position="133"/>
    </location>
</feature>
<name>A0A484B0A9_DRONA</name>
<feature type="compositionally biased region" description="Basic and acidic residues" evidence="1">
    <location>
        <begin position="90"/>
        <end position="115"/>
    </location>
</feature>
<dbReference type="Proteomes" id="UP000295192">
    <property type="component" value="Unassembled WGS sequence"/>
</dbReference>
<dbReference type="AlphaFoldDB" id="A0A484B0A9"/>
<feature type="region of interest" description="Disordered" evidence="1">
    <location>
        <begin position="1"/>
        <end position="33"/>
    </location>
</feature>
<accession>A0A484B0A9</accession>
<feature type="compositionally biased region" description="Basic and acidic residues" evidence="1">
    <location>
        <begin position="149"/>
        <end position="174"/>
    </location>
</feature>
<feature type="compositionally biased region" description="Acidic residues" evidence="1">
    <location>
        <begin position="21"/>
        <end position="30"/>
    </location>
</feature>
<organism evidence="2 3">
    <name type="scientific">Drosophila navojoa</name>
    <name type="common">Fruit fly</name>
    <dbReference type="NCBI Taxonomy" id="7232"/>
    <lineage>
        <taxon>Eukaryota</taxon>
        <taxon>Metazoa</taxon>
        <taxon>Ecdysozoa</taxon>
        <taxon>Arthropoda</taxon>
        <taxon>Hexapoda</taxon>
        <taxon>Insecta</taxon>
        <taxon>Pterygota</taxon>
        <taxon>Neoptera</taxon>
        <taxon>Endopterygota</taxon>
        <taxon>Diptera</taxon>
        <taxon>Brachycera</taxon>
        <taxon>Muscomorpha</taxon>
        <taxon>Ephydroidea</taxon>
        <taxon>Drosophilidae</taxon>
        <taxon>Drosophila</taxon>
    </lineage>
</organism>
<evidence type="ECO:0000313" key="3">
    <source>
        <dbReference type="Proteomes" id="UP000295192"/>
    </source>
</evidence>
<evidence type="ECO:0000313" key="2">
    <source>
        <dbReference type="EMBL" id="TDG42297.1"/>
    </source>
</evidence>
<evidence type="ECO:0000256" key="1">
    <source>
        <dbReference type="SAM" id="MobiDB-lite"/>
    </source>
</evidence>